<dbReference type="AlphaFoldDB" id="A0A317UPX7"/>
<reference evidence="1" key="1">
    <citation type="submission" date="2016-12" db="EMBL/GenBank/DDBJ databases">
        <title>The genomes of Aspergillus section Nigri reveals drivers in fungal speciation.</title>
        <authorList>
            <consortium name="DOE Joint Genome Institute"/>
            <person name="Vesth T.C."/>
            <person name="Nybo J."/>
            <person name="Theobald S."/>
            <person name="Brandl J."/>
            <person name="Frisvad J.C."/>
            <person name="Nielsen K.F."/>
            <person name="Lyhne E.K."/>
            <person name="Kogle M.E."/>
            <person name="Kuo A."/>
            <person name="Riley R."/>
            <person name="Clum A."/>
            <person name="Nolan M."/>
            <person name="Lipzen A."/>
            <person name="Salamov A."/>
            <person name="Henrissat B."/>
            <person name="Wiebenga A."/>
            <person name="De vries R.P."/>
            <person name="Grigoriev I.V."/>
            <person name="Mortensen U.H."/>
            <person name="Andersen M.R."/>
            <person name="Baker S.E."/>
        </authorList>
    </citation>
    <scope>NUCLEOTIDE SEQUENCE</scope>
    <source>
        <strain evidence="1">CBS 122712</strain>
    </source>
</reference>
<dbReference type="EMBL" id="MSFU01000033">
    <property type="protein sequence ID" value="PWY64033.1"/>
    <property type="molecule type" value="Genomic_DNA"/>
</dbReference>
<keyword evidence="2" id="KW-1185">Reference proteome</keyword>
<sequence>MGDATQVQPQTTFPNHHRPYYSYMVQTIETRGSYCCWLVTAATRDDMIYFFKGFIKYSKTSNVGITNLRPIHLAWWTFDAPERQNIWNLVQRIYRTTFSPHVEELTQSRGKITIRLLDDSSWLILPCQDVSLGGHFD</sequence>
<name>A0A317UPX7_ASPEC</name>
<accession>A0A317UPX7</accession>
<dbReference type="OrthoDB" id="4938517at2759"/>
<evidence type="ECO:0000313" key="2">
    <source>
        <dbReference type="Proteomes" id="UP000246171"/>
    </source>
</evidence>
<proteinExistence type="predicted"/>
<dbReference type="VEuPathDB" id="FungiDB:BO83DRAFT_456029"/>
<protein>
    <submittedName>
        <fullName evidence="1">Uncharacterized protein</fullName>
    </submittedName>
</protein>
<comment type="caution">
    <text evidence="1">The sequence shown here is derived from an EMBL/GenBank/DDBJ whole genome shotgun (WGS) entry which is preliminary data.</text>
</comment>
<evidence type="ECO:0000313" key="1">
    <source>
        <dbReference type="EMBL" id="PWY64033.1"/>
    </source>
</evidence>
<dbReference type="GeneID" id="37059017"/>
<dbReference type="Proteomes" id="UP000246171">
    <property type="component" value="Unassembled WGS sequence"/>
</dbReference>
<organism evidence="1 2">
    <name type="scientific">Aspergillus eucalypticola (strain CBS 122712 / IBT 29274)</name>
    <dbReference type="NCBI Taxonomy" id="1448314"/>
    <lineage>
        <taxon>Eukaryota</taxon>
        <taxon>Fungi</taxon>
        <taxon>Dikarya</taxon>
        <taxon>Ascomycota</taxon>
        <taxon>Pezizomycotina</taxon>
        <taxon>Eurotiomycetes</taxon>
        <taxon>Eurotiomycetidae</taxon>
        <taxon>Eurotiales</taxon>
        <taxon>Aspergillaceae</taxon>
        <taxon>Aspergillus</taxon>
        <taxon>Aspergillus subgen. Circumdati</taxon>
    </lineage>
</organism>
<gene>
    <name evidence="1" type="ORF">BO83DRAFT_456029</name>
</gene>
<dbReference type="RefSeq" id="XP_025383623.1">
    <property type="nucleotide sequence ID" value="XM_025537055.1"/>
</dbReference>